<dbReference type="InterPro" id="IPR029062">
    <property type="entry name" value="Class_I_gatase-like"/>
</dbReference>
<evidence type="ECO:0008006" key="4">
    <source>
        <dbReference type="Google" id="ProtNLM"/>
    </source>
</evidence>
<protein>
    <recommendedName>
        <fullName evidence="4">DJ-1/PfpI domain-containing protein</fullName>
    </recommendedName>
</protein>
<gene>
    <name evidence="2" type="ORF">GCM10023196_043360</name>
</gene>
<proteinExistence type="predicted"/>
<dbReference type="Gene3D" id="3.40.50.880">
    <property type="match status" value="1"/>
</dbReference>
<keyword evidence="3" id="KW-1185">Reference proteome</keyword>
<evidence type="ECO:0000313" key="3">
    <source>
        <dbReference type="Proteomes" id="UP001501442"/>
    </source>
</evidence>
<evidence type="ECO:0000256" key="1">
    <source>
        <dbReference type="SAM" id="MobiDB-lite"/>
    </source>
</evidence>
<dbReference type="Proteomes" id="UP001501442">
    <property type="component" value="Unassembled WGS sequence"/>
</dbReference>
<sequence>MSKILFVVTGATHWTLNDGTRHPTGFWAEELLTPYKAFTEAGHEVVFATPGGVAPAADPGSLAPEVNDGRDARRRHLGLRRPEDHRFL</sequence>
<accession>A0ABP8UB98</accession>
<reference evidence="3" key="1">
    <citation type="journal article" date="2019" name="Int. J. Syst. Evol. Microbiol.">
        <title>The Global Catalogue of Microorganisms (GCM) 10K type strain sequencing project: providing services to taxonomists for standard genome sequencing and annotation.</title>
        <authorList>
            <consortium name="The Broad Institute Genomics Platform"/>
            <consortium name="The Broad Institute Genome Sequencing Center for Infectious Disease"/>
            <person name="Wu L."/>
            <person name="Ma J."/>
        </authorList>
    </citation>
    <scope>NUCLEOTIDE SEQUENCE [LARGE SCALE GENOMIC DNA]</scope>
    <source>
        <strain evidence="3">JCM 17939</strain>
    </source>
</reference>
<dbReference type="SUPFAM" id="SSF52317">
    <property type="entry name" value="Class I glutamine amidotransferase-like"/>
    <property type="match status" value="1"/>
</dbReference>
<dbReference type="EMBL" id="BAABHK010000005">
    <property type="protein sequence ID" value="GAA4628151.1"/>
    <property type="molecule type" value="Genomic_DNA"/>
</dbReference>
<feature type="region of interest" description="Disordered" evidence="1">
    <location>
        <begin position="57"/>
        <end position="88"/>
    </location>
</feature>
<name>A0ABP8UB98_9ACTN</name>
<comment type="caution">
    <text evidence="2">The sequence shown here is derived from an EMBL/GenBank/DDBJ whole genome shotgun (WGS) entry which is preliminary data.</text>
</comment>
<organism evidence="2 3">
    <name type="scientific">Actinoallomurus vinaceus</name>
    <dbReference type="NCBI Taxonomy" id="1080074"/>
    <lineage>
        <taxon>Bacteria</taxon>
        <taxon>Bacillati</taxon>
        <taxon>Actinomycetota</taxon>
        <taxon>Actinomycetes</taxon>
        <taxon>Streptosporangiales</taxon>
        <taxon>Thermomonosporaceae</taxon>
        <taxon>Actinoallomurus</taxon>
    </lineage>
</organism>
<dbReference type="RefSeq" id="WP_425551213.1">
    <property type="nucleotide sequence ID" value="NZ_BAABHK010000005.1"/>
</dbReference>
<evidence type="ECO:0000313" key="2">
    <source>
        <dbReference type="EMBL" id="GAA4628151.1"/>
    </source>
</evidence>